<dbReference type="RefSeq" id="WP_285882612.1">
    <property type="nucleotide sequence ID" value="NZ_JARFYN010000045.1"/>
</dbReference>
<evidence type="ECO:0000259" key="2">
    <source>
        <dbReference type="Pfam" id="PF13476"/>
    </source>
</evidence>
<accession>A0ABT7KKK4</accession>
<dbReference type="InterPro" id="IPR014592">
    <property type="entry name" value="P-loop_UCP034888"/>
</dbReference>
<dbReference type="Gene3D" id="3.40.50.300">
    <property type="entry name" value="P-loop containing nucleotide triphosphate hydrolases"/>
    <property type="match status" value="2"/>
</dbReference>
<dbReference type="PANTHER" id="PTHR43581:SF2">
    <property type="entry name" value="EXCINUCLEASE ATPASE SUBUNIT"/>
    <property type="match status" value="1"/>
</dbReference>
<feature type="domain" description="Rad50/SbcC-type AAA" evidence="2">
    <location>
        <begin position="4"/>
        <end position="99"/>
    </location>
</feature>
<dbReference type="InterPro" id="IPR038729">
    <property type="entry name" value="Rad50/SbcC_AAA"/>
</dbReference>
<keyword evidence="4" id="KW-1185">Reference proteome</keyword>
<dbReference type="InterPro" id="IPR051396">
    <property type="entry name" value="Bact_Antivir_Def_Nuclease"/>
</dbReference>
<dbReference type="PIRSF" id="PIRSF034888">
    <property type="entry name" value="P-loop_UCP034888"/>
    <property type="match status" value="1"/>
</dbReference>
<evidence type="ECO:0000259" key="1">
    <source>
        <dbReference type="Pfam" id="PF13304"/>
    </source>
</evidence>
<dbReference type="Pfam" id="PF13476">
    <property type="entry name" value="AAA_23"/>
    <property type="match status" value="1"/>
</dbReference>
<sequence length="362" mass="39277">MITSLSIRDFKRFKSETLTFRPLTVLAGQNGSGKTSTIHALLLAVAASQRGDGIAELNGPFGLELGWFESLINRNAADSYFSVEIEQTGGQRASWTFEEGDTELYASVTLPFTGGETFSHGSASRFQYLGAERLGPRIVQSSAALPRDKLQVGWQGQYTAQVIEKLGTQIVEHGRLFPSDEEIPPLLKAQAEQWLSAIVRPVQIDTSTFPDTGVASIAFRVPGGEFVRPTNMGFGVTYALPIVVAALTAADGGLLIVENPEAHLHPAGQSAVGIFLARMASAGVQIVLETHSDHVLNGIRRAIGEQQILKSESGIVHFFEDPDLPAQPLVFTPSGGFSDWPPGFFDQYQLDVARLNRVRRSR</sequence>
<dbReference type="InterPro" id="IPR027417">
    <property type="entry name" value="P-loop_NTPase"/>
</dbReference>
<dbReference type="InterPro" id="IPR003959">
    <property type="entry name" value="ATPase_AAA_core"/>
</dbReference>
<dbReference type="PANTHER" id="PTHR43581">
    <property type="entry name" value="ATP/GTP PHOSPHATASE"/>
    <property type="match status" value="1"/>
</dbReference>
<reference evidence="3" key="1">
    <citation type="submission" date="2023-06" db="EMBL/GenBank/DDBJ databases">
        <title>Phylogenetic Diversity of Rhizobium strains.</title>
        <authorList>
            <person name="Moura F.T."/>
            <person name="Helene L.C.F."/>
            <person name="Hungria M."/>
        </authorList>
    </citation>
    <scope>NUCLEOTIDE SEQUENCE</scope>
    <source>
        <strain evidence="3">CCGE524</strain>
    </source>
</reference>
<dbReference type="SUPFAM" id="SSF52540">
    <property type="entry name" value="P-loop containing nucleoside triphosphate hydrolases"/>
    <property type="match status" value="1"/>
</dbReference>
<evidence type="ECO:0000313" key="3">
    <source>
        <dbReference type="EMBL" id="MDL2409169.1"/>
    </source>
</evidence>
<proteinExistence type="predicted"/>
<name>A0ABT7KKK4_9HYPH</name>
<dbReference type="EMBL" id="JARFYN010000045">
    <property type="protein sequence ID" value="MDL2409169.1"/>
    <property type="molecule type" value="Genomic_DNA"/>
</dbReference>
<organism evidence="3 4">
    <name type="scientific">Rhizobium calliandrae</name>
    <dbReference type="NCBI Taxonomy" id="1312182"/>
    <lineage>
        <taxon>Bacteria</taxon>
        <taxon>Pseudomonadati</taxon>
        <taxon>Pseudomonadota</taxon>
        <taxon>Alphaproteobacteria</taxon>
        <taxon>Hyphomicrobiales</taxon>
        <taxon>Rhizobiaceae</taxon>
        <taxon>Rhizobium/Agrobacterium group</taxon>
        <taxon>Rhizobium</taxon>
    </lineage>
</organism>
<dbReference type="Proteomes" id="UP001172630">
    <property type="component" value="Unassembled WGS sequence"/>
</dbReference>
<evidence type="ECO:0000313" key="4">
    <source>
        <dbReference type="Proteomes" id="UP001172630"/>
    </source>
</evidence>
<gene>
    <name evidence="3" type="ORF">PY650_26750</name>
</gene>
<dbReference type="Pfam" id="PF13304">
    <property type="entry name" value="AAA_21"/>
    <property type="match status" value="1"/>
</dbReference>
<comment type="caution">
    <text evidence="3">The sequence shown here is derived from an EMBL/GenBank/DDBJ whole genome shotgun (WGS) entry which is preliminary data.</text>
</comment>
<protein>
    <submittedName>
        <fullName evidence="3">DUF3696 domain-containing protein</fullName>
    </submittedName>
</protein>
<feature type="domain" description="ATPase AAA-type core" evidence="1">
    <location>
        <begin position="193"/>
        <end position="297"/>
    </location>
</feature>